<dbReference type="EMBL" id="CABVHY010000029">
    <property type="protein sequence ID" value="VVO30740.1"/>
    <property type="molecule type" value="Genomic_DNA"/>
</dbReference>
<gene>
    <name evidence="1" type="ORF">PS723_04970</name>
</gene>
<proteinExistence type="predicted"/>
<evidence type="ECO:0000313" key="1">
    <source>
        <dbReference type="EMBL" id="VVO30740.1"/>
    </source>
</evidence>
<name>A0A5E7EUX8_PSEFL</name>
<dbReference type="AlphaFoldDB" id="A0A5E7EUX8"/>
<sequence>MTKLRLDTITQKTEGPAEPLFSAFQLLAFADLIEQRE</sequence>
<accession>A0A5E7EUX8</accession>
<organism evidence="1 2">
    <name type="scientific">Pseudomonas fluorescens</name>
    <dbReference type="NCBI Taxonomy" id="294"/>
    <lineage>
        <taxon>Bacteria</taxon>
        <taxon>Pseudomonadati</taxon>
        <taxon>Pseudomonadota</taxon>
        <taxon>Gammaproteobacteria</taxon>
        <taxon>Pseudomonadales</taxon>
        <taxon>Pseudomonadaceae</taxon>
        <taxon>Pseudomonas</taxon>
    </lineage>
</organism>
<reference evidence="1 2" key="1">
    <citation type="submission" date="2019-09" db="EMBL/GenBank/DDBJ databases">
        <authorList>
            <person name="Chandra G."/>
            <person name="Truman W A."/>
        </authorList>
    </citation>
    <scope>NUCLEOTIDE SEQUENCE [LARGE SCALE GENOMIC DNA]</scope>
    <source>
        <strain evidence="1">PS723</strain>
    </source>
</reference>
<dbReference type="Proteomes" id="UP000379480">
    <property type="component" value="Unassembled WGS sequence"/>
</dbReference>
<evidence type="ECO:0000313" key="2">
    <source>
        <dbReference type="Proteomes" id="UP000379480"/>
    </source>
</evidence>
<protein>
    <submittedName>
        <fullName evidence="1">Uncharacterized protein</fullName>
    </submittedName>
</protein>